<dbReference type="EMBL" id="BMAU01021369">
    <property type="protein sequence ID" value="GFY24047.1"/>
    <property type="molecule type" value="Genomic_DNA"/>
</dbReference>
<name>A0A8X7BAV7_TRICX</name>
<sequence length="103" mass="11967">MRPILAYACPVWGYAAKANVKILDTLQNSTIQMIVKATRYMRNDDIRKAIKINSFKSHIQKIAKNFFNSLQYSNNINMINLPNYNPNDTTKRPRSRWGDGWST</sequence>
<keyword evidence="3" id="KW-1185">Reference proteome</keyword>
<evidence type="ECO:0008006" key="4">
    <source>
        <dbReference type="Google" id="ProtNLM"/>
    </source>
</evidence>
<evidence type="ECO:0000313" key="3">
    <source>
        <dbReference type="Proteomes" id="UP000887159"/>
    </source>
</evidence>
<evidence type="ECO:0000256" key="1">
    <source>
        <dbReference type="SAM" id="MobiDB-lite"/>
    </source>
</evidence>
<reference evidence="2" key="1">
    <citation type="submission" date="2020-08" db="EMBL/GenBank/DDBJ databases">
        <title>Multicomponent nature underlies the extraordinary mechanical properties of spider dragline silk.</title>
        <authorList>
            <person name="Kono N."/>
            <person name="Nakamura H."/>
            <person name="Mori M."/>
            <person name="Yoshida Y."/>
            <person name="Ohtoshi R."/>
            <person name="Malay A.D."/>
            <person name="Moran D.A.P."/>
            <person name="Tomita M."/>
            <person name="Numata K."/>
            <person name="Arakawa K."/>
        </authorList>
    </citation>
    <scope>NUCLEOTIDE SEQUENCE</scope>
</reference>
<gene>
    <name evidence="2" type="primary">NCL1_40832</name>
    <name evidence="2" type="ORF">TNCV_1011001</name>
</gene>
<evidence type="ECO:0000313" key="2">
    <source>
        <dbReference type="EMBL" id="GFY24047.1"/>
    </source>
</evidence>
<comment type="caution">
    <text evidence="2">The sequence shown here is derived from an EMBL/GenBank/DDBJ whole genome shotgun (WGS) entry which is preliminary data.</text>
</comment>
<proteinExistence type="predicted"/>
<feature type="region of interest" description="Disordered" evidence="1">
    <location>
        <begin position="82"/>
        <end position="103"/>
    </location>
</feature>
<dbReference type="AlphaFoldDB" id="A0A8X7BAV7"/>
<organism evidence="2 3">
    <name type="scientific">Trichonephila clavipes</name>
    <name type="common">Golden silk orbweaver</name>
    <name type="synonym">Nephila clavipes</name>
    <dbReference type="NCBI Taxonomy" id="2585209"/>
    <lineage>
        <taxon>Eukaryota</taxon>
        <taxon>Metazoa</taxon>
        <taxon>Ecdysozoa</taxon>
        <taxon>Arthropoda</taxon>
        <taxon>Chelicerata</taxon>
        <taxon>Arachnida</taxon>
        <taxon>Araneae</taxon>
        <taxon>Araneomorphae</taxon>
        <taxon>Entelegynae</taxon>
        <taxon>Araneoidea</taxon>
        <taxon>Nephilidae</taxon>
        <taxon>Trichonephila</taxon>
    </lineage>
</organism>
<dbReference type="Proteomes" id="UP000887159">
    <property type="component" value="Unassembled WGS sequence"/>
</dbReference>
<protein>
    <recommendedName>
        <fullName evidence="4">RNA-directed DNA polymerase from mobile element jockey</fullName>
    </recommendedName>
</protein>
<accession>A0A8X7BAV7</accession>